<accession>A0A2K4W727</accession>
<dbReference type="Proteomes" id="UP000238093">
    <property type="component" value="Chromosome I"/>
</dbReference>
<dbReference type="InterPro" id="IPR028964">
    <property type="entry name" value="Imm8"/>
</dbReference>
<evidence type="ECO:0008006" key="3">
    <source>
        <dbReference type="Google" id="ProtNLM"/>
    </source>
</evidence>
<organism evidence="1 2">
    <name type="scientific">Pseudomonas syringae group genomosp. 3</name>
    <dbReference type="NCBI Taxonomy" id="251701"/>
    <lineage>
        <taxon>Bacteria</taxon>
        <taxon>Pseudomonadati</taxon>
        <taxon>Pseudomonadota</taxon>
        <taxon>Gammaproteobacteria</taxon>
        <taxon>Pseudomonadales</taxon>
        <taxon>Pseudomonadaceae</taxon>
        <taxon>Pseudomonas</taxon>
    </lineage>
</organism>
<reference evidence="1 2" key="1">
    <citation type="submission" date="2017-11" db="EMBL/GenBank/DDBJ databases">
        <authorList>
            <person name="Han C.G."/>
        </authorList>
    </citation>
    <scope>NUCLEOTIDE SEQUENCE [LARGE SCALE GENOMIC DNA]</scope>
    <source>
        <strain evidence="1">CFBP6411</strain>
    </source>
</reference>
<proteinExistence type="predicted"/>
<gene>
    <name evidence="1" type="ORF">CFBP6411_00326</name>
</gene>
<evidence type="ECO:0000313" key="1">
    <source>
        <dbReference type="EMBL" id="SOS31695.1"/>
    </source>
</evidence>
<dbReference type="EMBL" id="LT963408">
    <property type="protein sequence ID" value="SOS31695.1"/>
    <property type="molecule type" value="Genomic_DNA"/>
</dbReference>
<protein>
    <recommendedName>
        <fullName evidence="3">Immunity protein 8 of polymorphic toxin system</fullName>
    </recommendedName>
</protein>
<evidence type="ECO:0000313" key="2">
    <source>
        <dbReference type="Proteomes" id="UP000238093"/>
    </source>
</evidence>
<dbReference type="Pfam" id="PF15586">
    <property type="entry name" value="Imm8"/>
    <property type="match status" value="1"/>
</dbReference>
<name>A0A2K4W727_9PSED</name>
<sequence>MNAKLKRVHSPDIYNLENYHPECSDDFSFLLQAMIGPADEDGEESFDIEVCTPKWIEKNLALDEVLVGMHYLIVREYNYQKITQTIEKFLLGCSGASWNEVSKKVSRLGFWEFESYEDRAPLVG</sequence>
<dbReference type="AlphaFoldDB" id="A0A2K4W727"/>
<dbReference type="RefSeq" id="WP_005737405.1">
    <property type="nucleotide sequence ID" value="NZ_LT963408.1"/>
</dbReference>